<organism evidence="1 2">
    <name type="scientific">Caerostris darwini</name>
    <dbReference type="NCBI Taxonomy" id="1538125"/>
    <lineage>
        <taxon>Eukaryota</taxon>
        <taxon>Metazoa</taxon>
        <taxon>Ecdysozoa</taxon>
        <taxon>Arthropoda</taxon>
        <taxon>Chelicerata</taxon>
        <taxon>Arachnida</taxon>
        <taxon>Araneae</taxon>
        <taxon>Araneomorphae</taxon>
        <taxon>Entelegynae</taxon>
        <taxon>Araneoidea</taxon>
        <taxon>Araneidae</taxon>
        <taxon>Caerostris</taxon>
    </lineage>
</organism>
<reference evidence="1 2" key="1">
    <citation type="submission" date="2021-06" db="EMBL/GenBank/DDBJ databases">
        <title>Caerostris darwini draft genome.</title>
        <authorList>
            <person name="Kono N."/>
            <person name="Arakawa K."/>
        </authorList>
    </citation>
    <scope>NUCLEOTIDE SEQUENCE [LARGE SCALE GENOMIC DNA]</scope>
</reference>
<dbReference type="AlphaFoldDB" id="A0AAV4NF53"/>
<evidence type="ECO:0000313" key="1">
    <source>
        <dbReference type="EMBL" id="GIX82551.1"/>
    </source>
</evidence>
<accession>A0AAV4NF53</accession>
<protein>
    <submittedName>
        <fullName evidence="1">Uncharacterized protein</fullName>
    </submittedName>
</protein>
<evidence type="ECO:0000313" key="2">
    <source>
        <dbReference type="Proteomes" id="UP001054837"/>
    </source>
</evidence>
<comment type="caution">
    <text evidence="1">The sequence shown here is derived from an EMBL/GenBank/DDBJ whole genome shotgun (WGS) entry which is preliminary data.</text>
</comment>
<name>A0AAV4NF53_9ARAC</name>
<gene>
    <name evidence="1" type="ORF">CDAR_287631</name>
</gene>
<dbReference type="EMBL" id="BPLQ01001530">
    <property type="protein sequence ID" value="GIX82551.1"/>
    <property type="molecule type" value="Genomic_DNA"/>
</dbReference>
<dbReference type="Proteomes" id="UP001054837">
    <property type="component" value="Unassembled WGS sequence"/>
</dbReference>
<keyword evidence="2" id="KW-1185">Reference proteome</keyword>
<sequence>MQQLHHSNRSVRWDSKLIGSTSIKPAIALQTSGPKDAAASFSLLISETLSSLKMQAFGFALGAITRGQVLSRLRGVSTRQGPDTIIRWRS</sequence>
<proteinExistence type="predicted"/>